<keyword evidence="3 6" id="KW-0808">Transferase</keyword>
<evidence type="ECO:0000256" key="2">
    <source>
        <dbReference type="ARBA" id="ARBA00006706"/>
    </source>
</evidence>
<dbReference type="InterPro" id="IPR033749">
    <property type="entry name" value="Polyprenyl_synt_CS"/>
</dbReference>
<feature type="region of interest" description="Disordered" evidence="7">
    <location>
        <begin position="1"/>
        <end position="33"/>
    </location>
</feature>
<keyword evidence="5" id="KW-0460">Magnesium</keyword>
<dbReference type="Pfam" id="PF00348">
    <property type="entry name" value="polyprenyl_synt"/>
    <property type="match status" value="1"/>
</dbReference>
<dbReference type="PROSITE" id="PS00723">
    <property type="entry name" value="POLYPRENYL_SYNTHASE_1"/>
    <property type="match status" value="1"/>
</dbReference>
<proteinExistence type="inferred from homology"/>
<dbReference type="InterPro" id="IPR008949">
    <property type="entry name" value="Isoprenoid_synthase_dom_sf"/>
</dbReference>
<protein>
    <submittedName>
        <fullName evidence="8">Polyprenyl synthetase family protein</fullName>
    </submittedName>
</protein>
<dbReference type="Proteomes" id="UP000680815">
    <property type="component" value="Unassembled WGS sequence"/>
</dbReference>
<dbReference type="EMBL" id="JAGIYZ010000009">
    <property type="protein sequence ID" value="MBP0464386.1"/>
    <property type="molecule type" value="Genomic_DNA"/>
</dbReference>
<evidence type="ECO:0000256" key="5">
    <source>
        <dbReference type="ARBA" id="ARBA00022842"/>
    </source>
</evidence>
<keyword evidence="4" id="KW-0479">Metal-binding</keyword>
<dbReference type="Gene3D" id="1.10.600.10">
    <property type="entry name" value="Farnesyl Diphosphate Synthase"/>
    <property type="match status" value="1"/>
</dbReference>
<evidence type="ECO:0000313" key="8">
    <source>
        <dbReference type="EMBL" id="MBP0464386.1"/>
    </source>
</evidence>
<evidence type="ECO:0000256" key="7">
    <source>
        <dbReference type="SAM" id="MobiDB-lite"/>
    </source>
</evidence>
<evidence type="ECO:0000256" key="1">
    <source>
        <dbReference type="ARBA" id="ARBA00001946"/>
    </source>
</evidence>
<sequence length="403" mass="42774">MGVEHDRLDAGVGKQGTEETQPDRIRRGGDNAHRKSISLDFPPLAAPAGGAYGAARTRSRARVSATASPRVAPPAARGEDALTKLIALLRDDLEACNRVIVERMQSDVALIPQLAAHIVAAGGKRLRPLLTLAAARMCGYRGDRHVGLAACVEFIHTATLLHDDVVDESALRRGQASANALFGNKPSVLVGDFLFSRAFQLMVTDGSLEVLRILSEASATIAEGEVLQLMTQNDTTTTEAQYLAVIEGKTAALFAAATEVGAVVAGQPPAAQAALREFGMALGVAFQLVDDALDYSADQEALGKTVGDDFREGKITLPVLLAFARGDDAERAFWRRTLEDRDQSDGDLAQAQALIARHRGLADTIGRARAYGDQALAALAGFPDGAEKRALADVVDFCIERAR</sequence>
<dbReference type="InterPro" id="IPR000092">
    <property type="entry name" value="Polyprenyl_synt"/>
</dbReference>
<comment type="caution">
    <text evidence="8">The sequence shown here is derived from an EMBL/GenBank/DDBJ whole genome shotgun (WGS) entry which is preliminary data.</text>
</comment>
<dbReference type="PANTHER" id="PTHR12001:SF69">
    <property type="entry name" value="ALL TRANS-POLYPRENYL-DIPHOSPHATE SYNTHASE PDSS1"/>
    <property type="match status" value="1"/>
</dbReference>
<accession>A0ABS4ASQ6</accession>
<comment type="cofactor">
    <cofactor evidence="1">
        <name>Mg(2+)</name>
        <dbReference type="ChEBI" id="CHEBI:18420"/>
    </cofactor>
</comment>
<keyword evidence="9" id="KW-1185">Reference proteome</keyword>
<evidence type="ECO:0000256" key="4">
    <source>
        <dbReference type="ARBA" id="ARBA00022723"/>
    </source>
</evidence>
<reference evidence="8 9" key="1">
    <citation type="submission" date="2021-03" db="EMBL/GenBank/DDBJ databases">
        <authorList>
            <person name="So Y."/>
        </authorList>
    </citation>
    <scope>NUCLEOTIDE SEQUENCE [LARGE SCALE GENOMIC DNA]</scope>
    <source>
        <strain evidence="8 9">PWR1</strain>
    </source>
</reference>
<dbReference type="RefSeq" id="WP_209351755.1">
    <property type="nucleotide sequence ID" value="NZ_JAGIYZ010000009.1"/>
</dbReference>
<dbReference type="CDD" id="cd00685">
    <property type="entry name" value="Trans_IPPS_HT"/>
    <property type="match status" value="1"/>
</dbReference>
<evidence type="ECO:0000256" key="3">
    <source>
        <dbReference type="ARBA" id="ARBA00022679"/>
    </source>
</evidence>
<gene>
    <name evidence="8" type="ORF">J5Y09_10715</name>
</gene>
<dbReference type="SUPFAM" id="SSF48576">
    <property type="entry name" value="Terpenoid synthases"/>
    <property type="match status" value="1"/>
</dbReference>
<name>A0ABS4ASQ6_9PROT</name>
<organism evidence="8 9">
    <name type="scientific">Roseomonas nitratireducens</name>
    <dbReference type="NCBI Taxonomy" id="2820810"/>
    <lineage>
        <taxon>Bacteria</taxon>
        <taxon>Pseudomonadati</taxon>
        <taxon>Pseudomonadota</taxon>
        <taxon>Alphaproteobacteria</taxon>
        <taxon>Acetobacterales</taxon>
        <taxon>Roseomonadaceae</taxon>
        <taxon>Roseomonas</taxon>
    </lineage>
</organism>
<dbReference type="PANTHER" id="PTHR12001">
    <property type="entry name" value="GERANYLGERANYL PYROPHOSPHATE SYNTHASE"/>
    <property type="match status" value="1"/>
</dbReference>
<comment type="similarity">
    <text evidence="2 6">Belongs to the FPP/GGPP synthase family.</text>
</comment>
<evidence type="ECO:0000313" key="9">
    <source>
        <dbReference type="Proteomes" id="UP000680815"/>
    </source>
</evidence>
<feature type="compositionally biased region" description="Basic and acidic residues" evidence="7">
    <location>
        <begin position="21"/>
        <end position="33"/>
    </location>
</feature>
<dbReference type="SFLD" id="SFLDS00005">
    <property type="entry name" value="Isoprenoid_Synthase_Type_I"/>
    <property type="match status" value="1"/>
</dbReference>
<evidence type="ECO:0000256" key="6">
    <source>
        <dbReference type="RuleBase" id="RU004466"/>
    </source>
</evidence>